<dbReference type="GO" id="GO:0008270">
    <property type="term" value="F:zinc ion binding"/>
    <property type="evidence" value="ECO:0007669"/>
    <property type="project" value="UniProtKB-KW"/>
</dbReference>
<evidence type="ECO:0000259" key="4">
    <source>
        <dbReference type="Pfam" id="PF01258"/>
    </source>
</evidence>
<accession>A0A1W1CNZ6</accession>
<reference evidence="6" key="1">
    <citation type="submission" date="2016-10" db="EMBL/GenBank/DDBJ databases">
        <authorList>
            <person name="de Groot N.N."/>
        </authorList>
    </citation>
    <scope>NUCLEOTIDE SEQUENCE</scope>
</reference>
<evidence type="ECO:0000256" key="3">
    <source>
        <dbReference type="ARBA" id="ARBA00022833"/>
    </source>
</evidence>
<evidence type="ECO:0000259" key="5">
    <source>
        <dbReference type="Pfam" id="PF21157"/>
    </source>
</evidence>
<keyword evidence="3" id="KW-0862">Zinc</keyword>
<dbReference type="InterPro" id="IPR037187">
    <property type="entry name" value="DnaK_N"/>
</dbReference>
<keyword evidence="2" id="KW-0863">Zinc-finger</keyword>
<evidence type="ECO:0000256" key="1">
    <source>
        <dbReference type="ARBA" id="ARBA00022723"/>
    </source>
</evidence>
<protein>
    <submittedName>
        <fullName evidence="6">C4-type zinc finger protein, DksA/TraR family</fullName>
    </submittedName>
</protein>
<dbReference type="InterPro" id="IPR000962">
    <property type="entry name" value="Znf_DskA_TraR"/>
</dbReference>
<evidence type="ECO:0000256" key="2">
    <source>
        <dbReference type="ARBA" id="ARBA00022771"/>
    </source>
</evidence>
<organism evidence="6">
    <name type="scientific">hydrothermal vent metagenome</name>
    <dbReference type="NCBI Taxonomy" id="652676"/>
    <lineage>
        <taxon>unclassified sequences</taxon>
        <taxon>metagenomes</taxon>
        <taxon>ecological metagenomes</taxon>
    </lineage>
</organism>
<dbReference type="InterPro" id="IPR048489">
    <property type="entry name" value="DksA_N"/>
</dbReference>
<dbReference type="Pfam" id="PF21157">
    <property type="entry name" value="DksA_N"/>
    <property type="match status" value="1"/>
</dbReference>
<dbReference type="PANTHER" id="PTHR33823:SF2">
    <property type="entry name" value="RNA POLYMERASE-BINDING TRANSCRIPTION FACTOR DKSA"/>
    <property type="match status" value="1"/>
</dbReference>
<dbReference type="AlphaFoldDB" id="A0A1W1CNZ6"/>
<dbReference type="InterPro" id="IPR012784">
    <property type="entry name" value="DksA_RNA_pol-bd"/>
</dbReference>
<feature type="domain" description="Zinc finger DksA/TraR C4-type" evidence="4">
    <location>
        <begin position="98"/>
        <end position="133"/>
    </location>
</feature>
<name>A0A1W1CNZ6_9ZZZZ</name>
<dbReference type="HAMAP" id="MF_00926">
    <property type="entry name" value="DksA"/>
    <property type="match status" value="1"/>
</dbReference>
<dbReference type="PROSITE" id="PS51128">
    <property type="entry name" value="ZF_DKSA_2"/>
    <property type="match status" value="1"/>
</dbReference>
<feature type="domain" description="DnaK suppressor protein DksA N-terminal" evidence="5">
    <location>
        <begin position="25"/>
        <end position="95"/>
    </location>
</feature>
<dbReference type="Pfam" id="PF01258">
    <property type="entry name" value="zf-dskA_traR"/>
    <property type="match status" value="1"/>
</dbReference>
<evidence type="ECO:0000313" key="6">
    <source>
        <dbReference type="EMBL" id="SFV67499.1"/>
    </source>
</evidence>
<gene>
    <name evidence="6" type="ORF">MNB_SUP05-5-827</name>
</gene>
<dbReference type="PANTHER" id="PTHR33823">
    <property type="entry name" value="RNA POLYMERASE-BINDING TRANSCRIPTION FACTOR DKSA-RELATED"/>
    <property type="match status" value="1"/>
</dbReference>
<keyword evidence="1" id="KW-0479">Metal-binding</keyword>
<dbReference type="Gene3D" id="1.20.120.910">
    <property type="entry name" value="DksA, coiled-coil domain"/>
    <property type="match status" value="1"/>
</dbReference>
<dbReference type="EMBL" id="FPHJ01000056">
    <property type="protein sequence ID" value="SFV67499.1"/>
    <property type="molecule type" value="Genomic_DNA"/>
</dbReference>
<proteinExistence type="inferred from homology"/>
<dbReference type="NCBIfam" id="TIGR02420">
    <property type="entry name" value="dksA"/>
    <property type="match status" value="1"/>
</dbReference>
<dbReference type="SUPFAM" id="SSF57716">
    <property type="entry name" value="Glucocorticoid receptor-like (DNA-binding domain)"/>
    <property type="match status" value="1"/>
</dbReference>
<sequence>MKDTPFQNNNPYVAKKGEEFMNTKQLKHFKESLLQWRNSLVDDAKNTIEHMQEDVSQVSDTNDRATLEEEFALELRTRDRERKLIEKINQSLRLIDLGEYGYCQTCGAEITLERLNARLTASKCIDCKTIEEKKHT</sequence>
<dbReference type="SUPFAM" id="SSF109635">
    <property type="entry name" value="DnaK suppressor protein DksA, alpha-hairpin domain"/>
    <property type="match status" value="1"/>
</dbReference>